<gene>
    <name evidence="1" type="ORF">E2C01_042089</name>
</gene>
<evidence type="ECO:0000313" key="2">
    <source>
        <dbReference type="Proteomes" id="UP000324222"/>
    </source>
</evidence>
<dbReference type="AlphaFoldDB" id="A0A5B7FLL2"/>
<organism evidence="1 2">
    <name type="scientific">Portunus trituberculatus</name>
    <name type="common">Swimming crab</name>
    <name type="synonym">Neptunus trituberculatus</name>
    <dbReference type="NCBI Taxonomy" id="210409"/>
    <lineage>
        <taxon>Eukaryota</taxon>
        <taxon>Metazoa</taxon>
        <taxon>Ecdysozoa</taxon>
        <taxon>Arthropoda</taxon>
        <taxon>Crustacea</taxon>
        <taxon>Multicrustacea</taxon>
        <taxon>Malacostraca</taxon>
        <taxon>Eumalacostraca</taxon>
        <taxon>Eucarida</taxon>
        <taxon>Decapoda</taxon>
        <taxon>Pleocyemata</taxon>
        <taxon>Brachyura</taxon>
        <taxon>Eubrachyura</taxon>
        <taxon>Portunoidea</taxon>
        <taxon>Portunidae</taxon>
        <taxon>Portuninae</taxon>
        <taxon>Portunus</taxon>
    </lineage>
</organism>
<name>A0A5B7FLL2_PORTR</name>
<protein>
    <submittedName>
        <fullName evidence="1">Uncharacterized protein</fullName>
    </submittedName>
</protein>
<sequence>MDKVVNVGLGRCPHVGSSPTTYHLDALLFFEWFKVTCHHDTQVLGGYTKDALGWYHYK</sequence>
<keyword evidence="2" id="KW-1185">Reference proteome</keyword>
<evidence type="ECO:0000313" key="1">
    <source>
        <dbReference type="EMBL" id="MPC48321.1"/>
    </source>
</evidence>
<dbReference type="Proteomes" id="UP000324222">
    <property type="component" value="Unassembled WGS sequence"/>
</dbReference>
<accession>A0A5B7FLL2</accession>
<dbReference type="EMBL" id="VSRR010008219">
    <property type="protein sequence ID" value="MPC48321.1"/>
    <property type="molecule type" value="Genomic_DNA"/>
</dbReference>
<proteinExistence type="predicted"/>
<comment type="caution">
    <text evidence="1">The sequence shown here is derived from an EMBL/GenBank/DDBJ whole genome shotgun (WGS) entry which is preliminary data.</text>
</comment>
<reference evidence="1 2" key="1">
    <citation type="submission" date="2019-05" db="EMBL/GenBank/DDBJ databases">
        <title>Another draft genome of Portunus trituberculatus and its Hox gene families provides insights of decapod evolution.</title>
        <authorList>
            <person name="Jeong J.-H."/>
            <person name="Song I."/>
            <person name="Kim S."/>
            <person name="Choi T."/>
            <person name="Kim D."/>
            <person name="Ryu S."/>
            <person name="Kim W."/>
        </authorList>
    </citation>
    <scope>NUCLEOTIDE SEQUENCE [LARGE SCALE GENOMIC DNA]</scope>
    <source>
        <tissue evidence="1">Muscle</tissue>
    </source>
</reference>